<sequence length="76" mass="8590">MKTVLLIDGENLKGKMKFVLRSKDGRILWHEYDFRGLLQKVLTGISVDRSVFYFAHVKTAHRGTAPAENSSRKAGV</sequence>
<accession>A0A1G2D8J5</accession>
<dbReference type="STRING" id="1798661.A3D65_00065"/>
<evidence type="ECO:0000313" key="2">
    <source>
        <dbReference type="Proteomes" id="UP000177996"/>
    </source>
</evidence>
<dbReference type="EMBL" id="MHLL01000014">
    <property type="protein sequence ID" value="OGZ09907.1"/>
    <property type="molecule type" value="Genomic_DNA"/>
</dbReference>
<reference evidence="1 2" key="1">
    <citation type="journal article" date="2016" name="Nat. Commun.">
        <title>Thousands of microbial genomes shed light on interconnected biogeochemical processes in an aquifer system.</title>
        <authorList>
            <person name="Anantharaman K."/>
            <person name="Brown C.T."/>
            <person name="Hug L.A."/>
            <person name="Sharon I."/>
            <person name="Castelle C.J."/>
            <person name="Probst A.J."/>
            <person name="Thomas B.C."/>
            <person name="Singh A."/>
            <person name="Wilkins M.J."/>
            <person name="Karaoz U."/>
            <person name="Brodie E.L."/>
            <person name="Williams K.H."/>
            <person name="Hubbard S.S."/>
            <person name="Banfield J.F."/>
        </authorList>
    </citation>
    <scope>NUCLEOTIDE SEQUENCE [LARGE SCALE GENOMIC DNA]</scope>
</reference>
<comment type="caution">
    <text evidence="1">The sequence shown here is derived from an EMBL/GenBank/DDBJ whole genome shotgun (WGS) entry which is preliminary data.</text>
</comment>
<name>A0A1G2D8J5_9BACT</name>
<evidence type="ECO:0008006" key="3">
    <source>
        <dbReference type="Google" id="ProtNLM"/>
    </source>
</evidence>
<protein>
    <recommendedName>
        <fullName evidence="3">NYN domain-containing protein</fullName>
    </recommendedName>
</protein>
<gene>
    <name evidence="1" type="ORF">A3D65_00065</name>
</gene>
<proteinExistence type="predicted"/>
<evidence type="ECO:0000313" key="1">
    <source>
        <dbReference type="EMBL" id="OGZ09907.1"/>
    </source>
</evidence>
<organism evidence="1 2">
    <name type="scientific">Candidatus Lloydbacteria bacterium RIFCSPHIGHO2_02_FULL_50_13</name>
    <dbReference type="NCBI Taxonomy" id="1798661"/>
    <lineage>
        <taxon>Bacteria</taxon>
        <taxon>Candidatus Lloydiibacteriota</taxon>
    </lineage>
</organism>
<dbReference type="Proteomes" id="UP000177996">
    <property type="component" value="Unassembled WGS sequence"/>
</dbReference>
<dbReference type="AlphaFoldDB" id="A0A1G2D8J5"/>